<dbReference type="Proteomes" id="UP000005850">
    <property type="component" value="Chromosome"/>
</dbReference>
<evidence type="ECO:0000256" key="1">
    <source>
        <dbReference type="SAM" id="Phobius"/>
    </source>
</evidence>
<reference evidence="2 3" key="1">
    <citation type="journal article" date="2011" name="J. Bacteriol.">
        <title>Genome sequence of Brevibacillus laterosporus LMG 15441, a pathogen of invertebrates.</title>
        <authorList>
            <person name="Djukic M."/>
            <person name="Poehlein A."/>
            <person name="Thurmer A."/>
            <person name="Daniel R."/>
        </authorList>
    </citation>
    <scope>NUCLEOTIDE SEQUENCE [LARGE SCALE GENOMIC DNA]</scope>
    <source>
        <strain evidence="2 3">LMG 15441</strain>
    </source>
</reference>
<proteinExistence type="predicted"/>
<feature type="transmembrane region" description="Helical" evidence="1">
    <location>
        <begin position="61"/>
        <end position="80"/>
    </location>
</feature>
<feature type="transmembrane region" description="Helical" evidence="1">
    <location>
        <begin position="100"/>
        <end position="120"/>
    </location>
</feature>
<gene>
    <name evidence="2" type="ORF">BRLA_c035240</name>
</gene>
<dbReference type="EMBL" id="CP007806">
    <property type="protein sequence ID" value="AIG27836.1"/>
    <property type="molecule type" value="Genomic_DNA"/>
</dbReference>
<keyword evidence="1" id="KW-1133">Transmembrane helix</keyword>
<sequence>MVTLDSTISFLIYITAVSSAAAGVTEIAKSAIPFLTYDYVPENDSCEAHCKACKKQQLKKLFNLVFSVVAAGCIFAELGLDPAQILMGADTAYVADAWGARIWTWGIVAVFGSPFFHAILKILQGYQQTVSNHLPPKPKQKISGK</sequence>
<protein>
    <submittedName>
        <fullName evidence="2">Uncharacterized protein</fullName>
    </submittedName>
</protein>
<keyword evidence="3" id="KW-1185">Reference proteome</keyword>
<dbReference type="KEGG" id="blr:BRLA_c035240"/>
<accession>A0A075R8X6</accession>
<dbReference type="AlphaFoldDB" id="A0A075R8X6"/>
<evidence type="ECO:0000313" key="2">
    <source>
        <dbReference type="EMBL" id="AIG27836.1"/>
    </source>
</evidence>
<organism evidence="2 3">
    <name type="scientific">Brevibacillus laterosporus LMG 15441</name>
    <dbReference type="NCBI Taxonomy" id="1042163"/>
    <lineage>
        <taxon>Bacteria</taxon>
        <taxon>Bacillati</taxon>
        <taxon>Bacillota</taxon>
        <taxon>Bacilli</taxon>
        <taxon>Bacillales</taxon>
        <taxon>Paenibacillaceae</taxon>
        <taxon>Brevibacillus</taxon>
    </lineage>
</organism>
<name>A0A075R8X6_BRELA</name>
<keyword evidence="1" id="KW-0812">Transmembrane</keyword>
<keyword evidence="1" id="KW-0472">Membrane</keyword>
<dbReference type="HOGENOM" id="CLU_1755361_0_0_9"/>
<evidence type="ECO:0000313" key="3">
    <source>
        <dbReference type="Proteomes" id="UP000005850"/>
    </source>
</evidence>
<dbReference type="RefSeq" id="WP_003336651.1">
    <property type="nucleotide sequence ID" value="NZ_CP007806.1"/>
</dbReference>